<dbReference type="InterPro" id="IPR020843">
    <property type="entry name" value="ER"/>
</dbReference>
<sequence>MRAALYSRTGPAADVLSIVDRDRPEPGAGEVRVRVAWSGVNPSDTKSRAGSRSPIMPFPEVIPHSDGAGIVDAVGEGVDGLRRGDRVWLWNAAWGRPFGTAAEWIVVPARQAVLLPDNVALDVGACLGIPALTACHAVSMDGGVAGRRVLVAGGAGSVGHYAVQMARLCGAREIFATVSSEEKAALAKSAGADHVLNYRSEDLAQRLLELTGGQGVDRIIEVDIAANAKADFEMLAANGEIVAYGSGRPDVIVPFVPGILKNIRLSFFIVYHLGDADRVRAIGQLTQWLRADLLSHRIAARFELDAIADAHEQVESGRAIGNVVVSPWAHATRPS</sequence>
<dbReference type="GO" id="GO:0016491">
    <property type="term" value="F:oxidoreductase activity"/>
    <property type="evidence" value="ECO:0007669"/>
    <property type="project" value="InterPro"/>
</dbReference>
<dbReference type="PANTHER" id="PTHR44154:SF1">
    <property type="entry name" value="QUINONE OXIDOREDUCTASE"/>
    <property type="match status" value="1"/>
</dbReference>
<evidence type="ECO:0000313" key="4">
    <source>
        <dbReference type="Proteomes" id="UP000198575"/>
    </source>
</evidence>
<dbReference type="Gene3D" id="3.90.180.10">
    <property type="entry name" value="Medium-chain alcohol dehydrogenases, catalytic domain"/>
    <property type="match status" value="1"/>
</dbReference>
<dbReference type="InterPro" id="IPR011032">
    <property type="entry name" value="GroES-like_sf"/>
</dbReference>
<dbReference type="SUPFAM" id="SSF51735">
    <property type="entry name" value="NAD(P)-binding Rossmann-fold domains"/>
    <property type="match status" value="1"/>
</dbReference>
<dbReference type="OrthoDB" id="9787435at2"/>
<organism evidence="3 4">
    <name type="scientific">Dokdonella immobilis</name>
    <dbReference type="NCBI Taxonomy" id="578942"/>
    <lineage>
        <taxon>Bacteria</taxon>
        <taxon>Pseudomonadati</taxon>
        <taxon>Pseudomonadota</taxon>
        <taxon>Gammaproteobacteria</taxon>
        <taxon>Lysobacterales</taxon>
        <taxon>Rhodanobacteraceae</taxon>
        <taxon>Dokdonella</taxon>
    </lineage>
</organism>
<dbReference type="Proteomes" id="UP000198575">
    <property type="component" value="Unassembled WGS sequence"/>
</dbReference>
<evidence type="ECO:0000259" key="2">
    <source>
        <dbReference type="SMART" id="SM00829"/>
    </source>
</evidence>
<gene>
    <name evidence="3" type="ORF">SAMN05216289_1549</name>
</gene>
<dbReference type="STRING" id="578942.SAMN05216289_1549"/>
<reference evidence="3 4" key="1">
    <citation type="submission" date="2016-10" db="EMBL/GenBank/DDBJ databases">
        <authorList>
            <person name="de Groot N.N."/>
        </authorList>
    </citation>
    <scope>NUCLEOTIDE SEQUENCE [LARGE SCALE GENOMIC DNA]</scope>
    <source>
        <strain evidence="3 4">CGMCC 1.7659</strain>
    </source>
</reference>
<accession>A0A1I5B864</accession>
<evidence type="ECO:0000256" key="1">
    <source>
        <dbReference type="ARBA" id="ARBA00022857"/>
    </source>
</evidence>
<keyword evidence="4" id="KW-1185">Reference proteome</keyword>
<dbReference type="SMART" id="SM00829">
    <property type="entry name" value="PKS_ER"/>
    <property type="match status" value="1"/>
</dbReference>
<dbReference type="InterPro" id="IPR013149">
    <property type="entry name" value="ADH-like_C"/>
</dbReference>
<dbReference type="RefSeq" id="WP_092411037.1">
    <property type="nucleotide sequence ID" value="NZ_FOVF01000054.1"/>
</dbReference>
<dbReference type="EMBL" id="FOVF01000054">
    <property type="protein sequence ID" value="SFN70820.1"/>
    <property type="molecule type" value="Genomic_DNA"/>
</dbReference>
<dbReference type="CDD" id="cd08253">
    <property type="entry name" value="zeta_crystallin"/>
    <property type="match status" value="1"/>
</dbReference>
<evidence type="ECO:0000313" key="3">
    <source>
        <dbReference type="EMBL" id="SFN70820.1"/>
    </source>
</evidence>
<keyword evidence="1" id="KW-0521">NADP</keyword>
<dbReference type="Pfam" id="PF00107">
    <property type="entry name" value="ADH_zinc_N"/>
    <property type="match status" value="1"/>
</dbReference>
<protein>
    <submittedName>
        <fullName evidence="3">NADPH2:quinone reductase</fullName>
    </submittedName>
</protein>
<dbReference type="Gene3D" id="3.40.50.720">
    <property type="entry name" value="NAD(P)-binding Rossmann-like Domain"/>
    <property type="match status" value="1"/>
</dbReference>
<dbReference type="Pfam" id="PF08240">
    <property type="entry name" value="ADH_N"/>
    <property type="match status" value="1"/>
</dbReference>
<dbReference type="InterPro" id="IPR036291">
    <property type="entry name" value="NAD(P)-bd_dom_sf"/>
</dbReference>
<name>A0A1I5B864_9GAMM</name>
<dbReference type="SUPFAM" id="SSF50129">
    <property type="entry name" value="GroES-like"/>
    <property type="match status" value="1"/>
</dbReference>
<dbReference type="InterPro" id="IPR013154">
    <property type="entry name" value="ADH-like_N"/>
</dbReference>
<dbReference type="AlphaFoldDB" id="A0A1I5B864"/>
<dbReference type="PANTHER" id="PTHR44154">
    <property type="entry name" value="QUINONE OXIDOREDUCTASE"/>
    <property type="match status" value="1"/>
</dbReference>
<feature type="domain" description="Enoyl reductase (ER)" evidence="2">
    <location>
        <begin position="12"/>
        <end position="325"/>
    </location>
</feature>
<dbReference type="InterPro" id="IPR051603">
    <property type="entry name" value="Zinc-ADH_QOR/CCCR"/>
</dbReference>
<proteinExistence type="predicted"/>